<dbReference type="Gene3D" id="3.40.50.1820">
    <property type="entry name" value="alpha/beta hydrolase"/>
    <property type="match status" value="1"/>
</dbReference>
<comment type="caution">
    <text evidence="2">The sequence shown here is derived from an EMBL/GenBank/DDBJ whole genome shotgun (WGS) entry which is preliminary data.</text>
</comment>
<reference evidence="2" key="1">
    <citation type="submission" date="2019-03" db="EMBL/GenBank/DDBJ databases">
        <title>Long read genome sequence of the mycoparasitic Pythium oligandrum ATCC 38472 isolated from sugarbeet rhizosphere.</title>
        <authorList>
            <person name="Gaulin E."/>
        </authorList>
    </citation>
    <scope>NUCLEOTIDE SEQUENCE</scope>
    <source>
        <strain evidence="2">ATCC 38472_TT</strain>
    </source>
</reference>
<feature type="domain" description="Serine aminopeptidase S33" evidence="1">
    <location>
        <begin position="59"/>
        <end position="314"/>
    </location>
</feature>
<name>A0A8K1CEQ1_PYTOL</name>
<dbReference type="SUPFAM" id="SSF53474">
    <property type="entry name" value="alpha/beta-Hydrolases"/>
    <property type="match status" value="1"/>
</dbReference>
<dbReference type="InterPro" id="IPR029058">
    <property type="entry name" value="AB_hydrolase_fold"/>
</dbReference>
<dbReference type="OrthoDB" id="2498029at2759"/>
<evidence type="ECO:0000313" key="2">
    <source>
        <dbReference type="EMBL" id="TMW61653.1"/>
    </source>
</evidence>
<dbReference type="EMBL" id="SPLM01000075">
    <property type="protein sequence ID" value="TMW61653.1"/>
    <property type="molecule type" value="Genomic_DNA"/>
</dbReference>
<sequence length="334" mass="37890">MQTITIDTPEDVRLRTTCLCWKRAKDMPSHMRVQQGRCASSETGKTLWYTALFPPAGTELRGIVLFVHGINEHSERFFHVFEDLCAQSYGVLAYDLRSHGKTDMDVKKLRAHVEKFQSLIDDTNAFLSFAKREIYPEMGISSPDALPMAIMGLSLGSLVALHTVLSEVHQFKAIVITAPAIFVEWTPSLRVMSFFGGALNQIVPKARIVPGVNEAWVCRDPLVNKDYDADPLTTREQVTARMGQETLKFMQSLEKDKRVEDPRSNFCRLPILTVMGSNDKVTNLPLAKQFHARMANADKTFIEIEGCFHVIFEDFERETVMKTIVEWLDERMAA</sequence>
<accession>A0A8K1CEQ1</accession>
<dbReference type="InterPro" id="IPR022742">
    <property type="entry name" value="Hydrolase_4"/>
</dbReference>
<evidence type="ECO:0000259" key="1">
    <source>
        <dbReference type="Pfam" id="PF12146"/>
    </source>
</evidence>
<dbReference type="Pfam" id="PF12146">
    <property type="entry name" value="Hydrolase_4"/>
    <property type="match status" value="1"/>
</dbReference>
<organism evidence="2 3">
    <name type="scientific">Pythium oligandrum</name>
    <name type="common">Mycoparasitic fungus</name>
    <dbReference type="NCBI Taxonomy" id="41045"/>
    <lineage>
        <taxon>Eukaryota</taxon>
        <taxon>Sar</taxon>
        <taxon>Stramenopiles</taxon>
        <taxon>Oomycota</taxon>
        <taxon>Peronosporomycetes</taxon>
        <taxon>Pythiales</taxon>
        <taxon>Pythiaceae</taxon>
        <taxon>Pythium</taxon>
    </lineage>
</organism>
<gene>
    <name evidence="2" type="ORF">Poli38472_010716</name>
</gene>
<dbReference type="Proteomes" id="UP000794436">
    <property type="component" value="Unassembled WGS sequence"/>
</dbReference>
<dbReference type="PANTHER" id="PTHR11614">
    <property type="entry name" value="PHOSPHOLIPASE-RELATED"/>
    <property type="match status" value="1"/>
</dbReference>
<evidence type="ECO:0000313" key="3">
    <source>
        <dbReference type="Proteomes" id="UP000794436"/>
    </source>
</evidence>
<dbReference type="AlphaFoldDB" id="A0A8K1CEQ1"/>
<keyword evidence="3" id="KW-1185">Reference proteome</keyword>
<dbReference type="InterPro" id="IPR051044">
    <property type="entry name" value="MAG_DAG_Lipase"/>
</dbReference>
<proteinExistence type="predicted"/>
<protein>
    <recommendedName>
        <fullName evidence="1">Serine aminopeptidase S33 domain-containing protein</fullName>
    </recommendedName>
</protein>